<dbReference type="OrthoDB" id="9907117at2"/>
<gene>
    <name evidence="2" type="ORF">RN51_00118</name>
</gene>
<reference evidence="2 3" key="1">
    <citation type="submission" date="2015-02" db="EMBL/GenBank/DDBJ databases">
        <title>Draft genome sequences of ten Microbacterium spp. with emphasis on heavy metal contaminated environments.</title>
        <authorList>
            <person name="Corretto E."/>
        </authorList>
    </citation>
    <scope>NUCLEOTIDE SEQUENCE [LARGE SCALE GENOMIC DNA]</scope>
    <source>
        <strain evidence="2 3">BEL163</strain>
    </source>
</reference>
<protein>
    <submittedName>
        <fullName evidence="2">Uncharacterized protein</fullName>
    </submittedName>
</protein>
<dbReference type="AlphaFoldDB" id="A0A0F0L0R1"/>
<keyword evidence="1" id="KW-0732">Signal</keyword>
<comment type="caution">
    <text evidence="2">The sequence shown here is derived from an EMBL/GenBank/DDBJ whole genome shotgun (WGS) entry which is preliminary data.</text>
</comment>
<feature type="signal peptide" evidence="1">
    <location>
        <begin position="1"/>
        <end position="27"/>
    </location>
</feature>
<dbReference type="Proteomes" id="UP000033725">
    <property type="component" value="Unassembled WGS sequence"/>
</dbReference>
<sequence length="125" mass="13166">MNSKVAALSLPAAAMLGIALLASPGYAATGGASPSEAVVVSAVGNTDYVSSIQPMTPYPWGYYATKAKCQAAGKAHMANNPGAFYGYYCVMGTGANRDKWQLYMDEKDCLDRVAPTFTRERLAAV</sequence>
<evidence type="ECO:0000313" key="3">
    <source>
        <dbReference type="Proteomes" id="UP000033725"/>
    </source>
</evidence>
<evidence type="ECO:0000313" key="2">
    <source>
        <dbReference type="EMBL" id="KJL26697.1"/>
    </source>
</evidence>
<dbReference type="PATRIC" id="fig|82380.10.peg.116"/>
<accession>A0A0F0L0R1</accession>
<name>A0A0F0L0R1_9MICO</name>
<dbReference type="RefSeq" id="WP_045262111.1">
    <property type="nucleotide sequence ID" value="NZ_JYIV01000009.1"/>
</dbReference>
<evidence type="ECO:0000256" key="1">
    <source>
        <dbReference type="SAM" id="SignalP"/>
    </source>
</evidence>
<organism evidence="2 3">
    <name type="scientific">Microbacterium oxydans</name>
    <dbReference type="NCBI Taxonomy" id="82380"/>
    <lineage>
        <taxon>Bacteria</taxon>
        <taxon>Bacillati</taxon>
        <taxon>Actinomycetota</taxon>
        <taxon>Actinomycetes</taxon>
        <taxon>Micrococcales</taxon>
        <taxon>Microbacteriaceae</taxon>
        <taxon>Microbacterium</taxon>
    </lineage>
</organism>
<dbReference type="EMBL" id="JYIV01000009">
    <property type="protein sequence ID" value="KJL26697.1"/>
    <property type="molecule type" value="Genomic_DNA"/>
</dbReference>
<proteinExistence type="predicted"/>
<feature type="chain" id="PRO_5002444973" evidence="1">
    <location>
        <begin position="28"/>
        <end position="125"/>
    </location>
</feature>